<organism evidence="1 2">
    <name type="scientific">Arctium lappa</name>
    <name type="common">Greater burdock</name>
    <name type="synonym">Lappa major</name>
    <dbReference type="NCBI Taxonomy" id="4217"/>
    <lineage>
        <taxon>Eukaryota</taxon>
        <taxon>Viridiplantae</taxon>
        <taxon>Streptophyta</taxon>
        <taxon>Embryophyta</taxon>
        <taxon>Tracheophyta</taxon>
        <taxon>Spermatophyta</taxon>
        <taxon>Magnoliopsida</taxon>
        <taxon>eudicotyledons</taxon>
        <taxon>Gunneridae</taxon>
        <taxon>Pentapetalae</taxon>
        <taxon>asterids</taxon>
        <taxon>campanulids</taxon>
        <taxon>Asterales</taxon>
        <taxon>Asteraceae</taxon>
        <taxon>Carduoideae</taxon>
        <taxon>Cardueae</taxon>
        <taxon>Arctiinae</taxon>
        <taxon>Arctium</taxon>
    </lineage>
</organism>
<protein>
    <submittedName>
        <fullName evidence="1">Uncharacterized protein</fullName>
    </submittedName>
</protein>
<proteinExistence type="predicted"/>
<reference evidence="1 2" key="2">
    <citation type="journal article" date="2022" name="Mol. Ecol. Resour.">
        <title>The genomes of chicory, endive, great burdock and yacon provide insights into Asteraceae paleo-polyploidization history and plant inulin production.</title>
        <authorList>
            <person name="Fan W."/>
            <person name="Wang S."/>
            <person name="Wang H."/>
            <person name="Wang A."/>
            <person name="Jiang F."/>
            <person name="Liu H."/>
            <person name="Zhao H."/>
            <person name="Xu D."/>
            <person name="Zhang Y."/>
        </authorList>
    </citation>
    <scope>NUCLEOTIDE SEQUENCE [LARGE SCALE GENOMIC DNA]</scope>
    <source>
        <strain evidence="2">cv. Niubang</strain>
    </source>
</reference>
<comment type="caution">
    <text evidence="1">The sequence shown here is derived from an EMBL/GenBank/DDBJ whole genome shotgun (WGS) entry which is preliminary data.</text>
</comment>
<evidence type="ECO:0000313" key="1">
    <source>
        <dbReference type="EMBL" id="KAI3720341.1"/>
    </source>
</evidence>
<keyword evidence="2" id="KW-1185">Reference proteome</keyword>
<accession>A0ACB9BEY3</accession>
<dbReference type="Proteomes" id="UP001055879">
    <property type="component" value="Linkage Group LG06"/>
</dbReference>
<evidence type="ECO:0000313" key="2">
    <source>
        <dbReference type="Proteomes" id="UP001055879"/>
    </source>
</evidence>
<gene>
    <name evidence="1" type="ORF">L6452_21257</name>
</gene>
<sequence length="153" mass="17552">MWYEERTQKNKKTAMPKFMFCCSEGRVQVPLLQQPPKILSDLLGTESGKKGLLFRKEIRTYNSMFAFTSLGARIDSSINRGKGSYVYRVSGQNYHRIGSLLPERGKKPQFAQLYIYDTENEIANRLGVIQRQSGKDAIDLQITQDLSKMNTTF</sequence>
<name>A0ACB9BEY3_ARCLA</name>
<reference evidence="2" key="1">
    <citation type="journal article" date="2022" name="Mol. Ecol. Resour.">
        <title>The genomes of chicory, endive, great burdock and yacon provide insights into Asteraceae palaeo-polyploidization history and plant inulin production.</title>
        <authorList>
            <person name="Fan W."/>
            <person name="Wang S."/>
            <person name="Wang H."/>
            <person name="Wang A."/>
            <person name="Jiang F."/>
            <person name="Liu H."/>
            <person name="Zhao H."/>
            <person name="Xu D."/>
            <person name="Zhang Y."/>
        </authorList>
    </citation>
    <scope>NUCLEOTIDE SEQUENCE [LARGE SCALE GENOMIC DNA]</scope>
    <source>
        <strain evidence="2">cv. Niubang</strain>
    </source>
</reference>
<dbReference type="EMBL" id="CM042052">
    <property type="protein sequence ID" value="KAI3720341.1"/>
    <property type="molecule type" value="Genomic_DNA"/>
</dbReference>